<dbReference type="Pfam" id="PF03472">
    <property type="entry name" value="Autoind_bind"/>
    <property type="match status" value="1"/>
</dbReference>
<evidence type="ECO:0000313" key="5">
    <source>
        <dbReference type="EMBL" id="QYL02929.1"/>
    </source>
</evidence>
<dbReference type="Gene3D" id="3.30.450.80">
    <property type="entry name" value="Transcription factor LuxR-like, autoinducer-binding domain"/>
    <property type="match status" value="1"/>
</dbReference>
<sequence>MLSQKGCYLSVIDLSNLPFPGNNLRSFLDSVCETHELDFAAYAGMDPIAQTVHGFVNYPDEWQTRYVKEGFQYRDPALLLASRSIAPVDWQRLRGERTFRDIFRAARDHGISEQGLTVPVRGPYGDVGLFSVTRNCSDREWDLLKAKILGELQTAAVHLHDNVIHSHALTRKLHHPSLSAREVEILQWIAAGKSQQDVADILSISNRTVEVHLRSGRSKLGALTTPQAVGRAIGLGLIHPE</sequence>
<feature type="domain" description="HTH luxR-type" evidence="4">
    <location>
        <begin position="171"/>
        <end position="236"/>
    </location>
</feature>
<keyword evidence="3" id="KW-0804">Transcription</keyword>
<dbReference type="SUPFAM" id="SSF46894">
    <property type="entry name" value="C-terminal effector domain of the bipartite response regulators"/>
    <property type="match status" value="1"/>
</dbReference>
<dbReference type="SMART" id="SM00421">
    <property type="entry name" value="HTH_LUXR"/>
    <property type="match status" value="1"/>
</dbReference>
<dbReference type="Pfam" id="PF00196">
    <property type="entry name" value="GerE"/>
    <property type="match status" value="1"/>
</dbReference>
<accession>A0A8F9S4H5</accession>
<evidence type="ECO:0000256" key="2">
    <source>
        <dbReference type="ARBA" id="ARBA00023125"/>
    </source>
</evidence>
<dbReference type="SUPFAM" id="SSF75516">
    <property type="entry name" value="Pheromone-binding domain of LuxR-like quorum-sensing transcription factors"/>
    <property type="match status" value="1"/>
</dbReference>
<dbReference type="GO" id="GO:0006355">
    <property type="term" value="P:regulation of DNA-templated transcription"/>
    <property type="evidence" value="ECO:0007669"/>
    <property type="project" value="InterPro"/>
</dbReference>
<dbReference type="GO" id="GO:0003677">
    <property type="term" value="F:DNA binding"/>
    <property type="evidence" value="ECO:0007669"/>
    <property type="project" value="UniProtKB-KW"/>
</dbReference>
<dbReference type="Gene3D" id="1.10.10.10">
    <property type="entry name" value="Winged helix-like DNA-binding domain superfamily/Winged helix DNA-binding domain"/>
    <property type="match status" value="1"/>
</dbReference>
<reference evidence="5" key="1">
    <citation type="submission" date="2021-04" db="EMBL/GenBank/DDBJ databases">
        <title>Complete genome of marine microalgae associated algicidal bacterium Sulfitobacter pseudonitzschiae H46 with quorum sensing system.</title>
        <authorList>
            <person name="Hu T."/>
        </authorList>
    </citation>
    <scope>NUCLEOTIDE SEQUENCE</scope>
    <source>
        <strain evidence="5">H46</strain>
    </source>
</reference>
<dbReference type="InterPro" id="IPR005143">
    <property type="entry name" value="TF_LuxR_autoind-bd_dom"/>
</dbReference>
<dbReference type="CDD" id="cd06170">
    <property type="entry name" value="LuxR_C_like"/>
    <property type="match status" value="1"/>
</dbReference>
<evidence type="ECO:0000259" key="4">
    <source>
        <dbReference type="PROSITE" id="PS50043"/>
    </source>
</evidence>
<proteinExistence type="predicted"/>
<dbReference type="AlphaFoldDB" id="A0A8F9S4H5"/>
<dbReference type="PANTHER" id="PTHR44688">
    <property type="entry name" value="DNA-BINDING TRANSCRIPTIONAL ACTIVATOR DEVR_DOSR"/>
    <property type="match status" value="1"/>
</dbReference>
<dbReference type="InterPro" id="IPR016032">
    <property type="entry name" value="Sig_transdc_resp-reg_C-effctor"/>
</dbReference>
<dbReference type="InterPro" id="IPR000792">
    <property type="entry name" value="Tscrpt_reg_LuxR_C"/>
</dbReference>
<dbReference type="PROSITE" id="PS50043">
    <property type="entry name" value="HTH_LUXR_2"/>
    <property type="match status" value="1"/>
</dbReference>
<protein>
    <submittedName>
        <fullName evidence="5">LuxR family transcriptional regulator</fullName>
    </submittedName>
</protein>
<dbReference type="PANTHER" id="PTHR44688:SF16">
    <property type="entry name" value="DNA-BINDING TRANSCRIPTIONAL ACTIVATOR DEVR_DOSR"/>
    <property type="match status" value="1"/>
</dbReference>
<name>A0A8F9S4H5_9RHOB</name>
<dbReference type="InterPro" id="IPR036693">
    <property type="entry name" value="TF_LuxR_autoind-bd_dom_sf"/>
</dbReference>
<evidence type="ECO:0000256" key="3">
    <source>
        <dbReference type="ARBA" id="ARBA00023163"/>
    </source>
</evidence>
<keyword evidence="2" id="KW-0238">DNA-binding</keyword>
<organism evidence="5">
    <name type="scientific">Pseudosulfitobacter pseudonitzschiae</name>
    <dbReference type="NCBI Taxonomy" id="1402135"/>
    <lineage>
        <taxon>Bacteria</taxon>
        <taxon>Pseudomonadati</taxon>
        <taxon>Pseudomonadota</taxon>
        <taxon>Alphaproteobacteria</taxon>
        <taxon>Rhodobacterales</taxon>
        <taxon>Roseobacteraceae</taxon>
        <taxon>Pseudosulfitobacter</taxon>
    </lineage>
</organism>
<dbReference type="EMBL" id="MZ015580">
    <property type="protein sequence ID" value="QYL02929.1"/>
    <property type="molecule type" value="Genomic_DNA"/>
</dbReference>
<keyword evidence="1" id="KW-0805">Transcription regulation</keyword>
<dbReference type="InterPro" id="IPR036388">
    <property type="entry name" value="WH-like_DNA-bd_sf"/>
</dbReference>
<dbReference type="PRINTS" id="PR00038">
    <property type="entry name" value="HTHLUXR"/>
</dbReference>
<evidence type="ECO:0000256" key="1">
    <source>
        <dbReference type="ARBA" id="ARBA00023015"/>
    </source>
</evidence>